<gene>
    <name evidence="2" type="ORF">ACFQNF_20295</name>
</gene>
<organism evidence="2 3">
    <name type="scientific">Iodobacter arcticus</name>
    <dbReference type="NCBI Taxonomy" id="590593"/>
    <lineage>
        <taxon>Bacteria</taxon>
        <taxon>Pseudomonadati</taxon>
        <taxon>Pseudomonadota</taxon>
        <taxon>Betaproteobacteria</taxon>
        <taxon>Neisseriales</taxon>
        <taxon>Chitinibacteraceae</taxon>
        <taxon>Iodobacter</taxon>
    </lineage>
</organism>
<dbReference type="EMBL" id="JBHTBQ010000046">
    <property type="protein sequence ID" value="MFC7422203.1"/>
    <property type="molecule type" value="Genomic_DNA"/>
</dbReference>
<feature type="chain" id="PRO_5046951007" evidence="1">
    <location>
        <begin position="21"/>
        <end position="162"/>
    </location>
</feature>
<dbReference type="Proteomes" id="UP001596473">
    <property type="component" value="Unassembled WGS sequence"/>
</dbReference>
<keyword evidence="3" id="KW-1185">Reference proteome</keyword>
<dbReference type="Pfam" id="PF10986">
    <property type="entry name" value="ZrgA"/>
    <property type="match status" value="1"/>
</dbReference>
<protein>
    <submittedName>
        <fullName evidence="2">DUF2796 domain-containing protein</fullName>
    </submittedName>
</protein>
<dbReference type="RefSeq" id="WP_380190135.1">
    <property type="nucleotide sequence ID" value="NZ_JBHTBQ010000046.1"/>
</dbReference>
<accession>A0ABW2R3J8</accession>
<reference evidence="3" key="1">
    <citation type="journal article" date="2019" name="Int. J. Syst. Evol. Microbiol.">
        <title>The Global Catalogue of Microorganisms (GCM) 10K type strain sequencing project: providing services to taxonomists for standard genome sequencing and annotation.</title>
        <authorList>
            <consortium name="The Broad Institute Genomics Platform"/>
            <consortium name="The Broad Institute Genome Sequencing Center for Infectious Disease"/>
            <person name="Wu L."/>
            <person name="Ma J."/>
        </authorList>
    </citation>
    <scope>NUCLEOTIDE SEQUENCE [LARGE SCALE GENOMIC DNA]</scope>
    <source>
        <strain evidence="3">CCUG 62945</strain>
    </source>
</reference>
<evidence type="ECO:0000313" key="2">
    <source>
        <dbReference type="EMBL" id="MFC7422203.1"/>
    </source>
</evidence>
<proteinExistence type="predicted"/>
<comment type="caution">
    <text evidence="2">The sequence shown here is derived from an EMBL/GenBank/DDBJ whole genome shotgun (WGS) entry which is preliminary data.</text>
</comment>
<evidence type="ECO:0000313" key="3">
    <source>
        <dbReference type="Proteomes" id="UP001596473"/>
    </source>
</evidence>
<feature type="signal peptide" evidence="1">
    <location>
        <begin position="1"/>
        <end position="20"/>
    </location>
</feature>
<keyword evidence="1" id="KW-0732">Signal</keyword>
<evidence type="ECO:0000256" key="1">
    <source>
        <dbReference type="SAM" id="SignalP"/>
    </source>
</evidence>
<dbReference type="InterPro" id="IPR021253">
    <property type="entry name" value="ZrgA-like"/>
</dbReference>
<name>A0ABW2R3J8_9NEIS</name>
<sequence>MNKVLISALLTLSFSSFASAHGAHVHGVAEMDVAIEGKKLVITLESPADNLLGFEHAPKNDAEKAKLKAVSEQLQNADNLFTIDAAAQCKATTPQIKMPDFGKKGHSDIDAEYHFECAATPSSIALPLWKNFAGFKKITVNLANANGQKQIKLKSGQVLNLK</sequence>